<proteinExistence type="predicted"/>
<evidence type="ECO:0000256" key="1">
    <source>
        <dbReference type="SAM" id="SignalP"/>
    </source>
</evidence>
<protein>
    <submittedName>
        <fullName evidence="2">Uncharacterized protein</fullName>
    </submittedName>
</protein>
<dbReference type="EMBL" id="CP047897">
    <property type="protein sequence ID" value="QHL89259.1"/>
    <property type="molecule type" value="Genomic_DNA"/>
</dbReference>
<accession>A0A6P1P495</accession>
<evidence type="ECO:0000313" key="3">
    <source>
        <dbReference type="Proteomes" id="UP000464214"/>
    </source>
</evidence>
<dbReference type="KEGG" id="nib:GU926_18195"/>
<sequence>MKTLFILCISLLFTCQLFAQTQAPVDSIQIKKGFSTVFLQNGKSLSPKELLEITQSNPAAHEQMQLAYKKGGTGTVFFSTVGGLLIAWPLLATSMDGGKRWAMAGTGVGIVAVGFKFSSSYAKHATKAVHLYNSGQLESSLPKLDMKLGFMGNGLGFHLKF</sequence>
<keyword evidence="3" id="KW-1185">Reference proteome</keyword>
<reference evidence="2 3" key="1">
    <citation type="submission" date="2020-01" db="EMBL/GenBank/DDBJ databases">
        <authorList>
            <person name="Kim M."/>
        </authorList>
    </citation>
    <scope>NUCLEOTIDE SEQUENCE [LARGE SCALE GENOMIC DNA]</scope>
    <source>
        <strain evidence="2 3">BT10</strain>
    </source>
</reference>
<dbReference type="RefSeq" id="WP_160694444.1">
    <property type="nucleotide sequence ID" value="NZ_CP047897.1"/>
</dbReference>
<feature type="signal peptide" evidence="1">
    <location>
        <begin position="1"/>
        <end position="19"/>
    </location>
</feature>
<dbReference type="Proteomes" id="UP000464214">
    <property type="component" value="Chromosome"/>
</dbReference>
<name>A0A6P1P495_9BACT</name>
<gene>
    <name evidence="2" type="ORF">GU926_18195</name>
</gene>
<evidence type="ECO:0000313" key="2">
    <source>
        <dbReference type="EMBL" id="QHL89259.1"/>
    </source>
</evidence>
<feature type="chain" id="PRO_5026813037" evidence="1">
    <location>
        <begin position="20"/>
        <end position="161"/>
    </location>
</feature>
<organism evidence="2 3">
    <name type="scientific">Nibribacter ruber</name>
    <dbReference type="NCBI Taxonomy" id="2698458"/>
    <lineage>
        <taxon>Bacteria</taxon>
        <taxon>Pseudomonadati</taxon>
        <taxon>Bacteroidota</taxon>
        <taxon>Cytophagia</taxon>
        <taxon>Cytophagales</taxon>
        <taxon>Hymenobacteraceae</taxon>
        <taxon>Nibribacter</taxon>
    </lineage>
</organism>
<dbReference type="AlphaFoldDB" id="A0A6P1P495"/>
<keyword evidence="1" id="KW-0732">Signal</keyword>